<evidence type="ECO:0000313" key="2">
    <source>
        <dbReference type="Proteomes" id="UP000789508"/>
    </source>
</evidence>
<dbReference type="AlphaFoldDB" id="A0A9N8WJL1"/>
<dbReference type="EMBL" id="CAJVPS010000446">
    <property type="protein sequence ID" value="CAG8486925.1"/>
    <property type="molecule type" value="Genomic_DNA"/>
</dbReference>
<organism evidence="1 2">
    <name type="scientific">Ambispora leptoticha</name>
    <dbReference type="NCBI Taxonomy" id="144679"/>
    <lineage>
        <taxon>Eukaryota</taxon>
        <taxon>Fungi</taxon>
        <taxon>Fungi incertae sedis</taxon>
        <taxon>Mucoromycota</taxon>
        <taxon>Glomeromycotina</taxon>
        <taxon>Glomeromycetes</taxon>
        <taxon>Archaeosporales</taxon>
        <taxon>Ambisporaceae</taxon>
        <taxon>Ambispora</taxon>
    </lineage>
</organism>
<accession>A0A9N8WJL1</accession>
<protein>
    <submittedName>
        <fullName evidence="1">14580_t:CDS:1</fullName>
    </submittedName>
</protein>
<comment type="caution">
    <text evidence="1">The sequence shown here is derived from an EMBL/GenBank/DDBJ whole genome shotgun (WGS) entry which is preliminary data.</text>
</comment>
<proteinExistence type="predicted"/>
<gene>
    <name evidence="1" type="ORF">ALEPTO_LOCUS2780</name>
</gene>
<dbReference type="Proteomes" id="UP000789508">
    <property type="component" value="Unassembled WGS sequence"/>
</dbReference>
<evidence type="ECO:0000313" key="1">
    <source>
        <dbReference type="EMBL" id="CAG8486925.1"/>
    </source>
</evidence>
<keyword evidence="2" id="KW-1185">Reference proteome</keyword>
<reference evidence="1" key="1">
    <citation type="submission" date="2021-06" db="EMBL/GenBank/DDBJ databases">
        <authorList>
            <person name="Kallberg Y."/>
            <person name="Tangrot J."/>
            <person name="Rosling A."/>
        </authorList>
    </citation>
    <scope>NUCLEOTIDE SEQUENCE</scope>
    <source>
        <strain evidence="1">FL130A</strain>
    </source>
</reference>
<sequence length="82" mass="9389">MVERRKESGYDLKLEYIEYGKKLSYMTATLYPNEEQGENAGKRMEPTVLYVEGQFQETPGASKRNAKIPSVVIDEENAKRIA</sequence>
<name>A0A9N8WJL1_9GLOM</name>